<proteinExistence type="predicted"/>
<comment type="caution">
    <text evidence="3">The sequence shown here is derived from an EMBL/GenBank/DDBJ whole genome shotgun (WGS) entry which is preliminary data.</text>
</comment>
<organism evidence="3 4">
    <name type="scientific">Petropleomorpha daqingensis</name>
    <dbReference type="NCBI Taxonomy" id="2026353"/>
    <lineage>
        <taxon>Bacteria</taxon>
        <taxon>Bacillati</taxon>
        <taxon>Actinomycetota</taxon>
        <taxon>Actinomycetes</taxon>
        <taxon>Geodermatophilales</taxon>
        <taxon>Geodermatophilaceae</taxon>
        <taxon>Petropleomorpha</taxon>
    </lineage>
</organism>
<dbReference type="InterPro" id="IPR001932">
    <property type="entry name" value="PPM-type_phosphatase-like_dom"/>
</dbReference>
<dbReference type="Pfam" id="PF07228">
    <property type="entry name" value="SpoIIE"/>
    <property type="match status" value="1"/>
</dbReference>
<evidence type="ECO:0000313" key="3">
    <source>
        <dbReference type="EMBL" id="NYJ07982.1"/>
    </source>
</evidence>
<dbReference type="InterPro" id="IPR052016">
    <property type="entry name" value="Bact_Sigma-Reg"/>
</dbReference>
<keyword evidence="4" id="KW-1185">Reference proteome</keyword>
<name>A0A853CNA1_9ACTN</name>
<dbReference type="InterPro" id="IPR036457">
    <property type="entry name" value="PPM-type-like_dom_sf"/>
</dbReference>
<dbReference type="SMART" id="SM00331">
    <property type="entry name" value="PP2C_SIG"/>
    <property type="match status" value="1"/>
</dbReference>
<dbReference type="SUPFAM" id="SSF81606">
    <property type="entry name" value="PP2C-like"/>
    <property type="match status" value="1"/>
</dbReference>
<dbReference type="GO" id="GO:0016791">
    <property type="term" value="F:phosphatase activity"/>
    <property type="evidence" value="ECO:0007669"/>
    <property type="project" value="TreeGrafter"/>
</dbReference>
<accession>A0A853CNA1</accession>
<keyword evidence="1" id="KW-0378">Hydrolase</keyword>
<feature type="domain" description="PPM-type phosphatase" evidence="2">
    <location>
        <begin position="262"/>
        <end position="478"/>
    </location>
</feature>
<dbReference type="PANTHER" id="PTHR43156:SF2">
    <property type="entry name" value="STAGE II SPORULATION PROTEIN E"/>
    <property type="match status" value="1"/>
</dbReference>
<evidence type="ECO:0000259" key="2">
    <source>
        <dbReference type="SMART" id="SM00331"/>
    </source>
</evidence>
<dbReference type="AlphaFoldDB" id="A0A853CNA1"/>
<reference evidence="3 4" key="1">
    <citation type="submission" date="2020-07" db="EMBL/GenBank/DDBJ databases">
        <title>Sequencing the genomes of 1000 actinobacteria strains.</title>
        <authorList>
            <person name="Klenk H.-P."/>
        </authorList>
    </citation>
    <scope>NUCLEOTIDE SEQUENCE [LARGE SCALE GENOMIC DNA]</scope>
    <source>
        <strain evidence="3 4">DSM 104001</strain>
    </source>
</reference>
<dbReference type="RefSeq" id="WP_179720229.1">
    <property type="nucleotide sequence ID" value="NZ_JACBZT010000001.1"/>
</dbReference>
<dbReference type="Proteomes" id="UP000541969">
    <property type="component" value="Unassembled WGS sequence"/>
</dbReference>
<dbReference type="Gene3D" id="3.60.40.10">
    <property type="entry name" value="PPM-type phosphatase domain"/>
    <property type="match status" value="1"/>
</dbReference>
<dbReference type="EMBL" id="JACBZT010000001">
    <property type="protein sequence ID" value="NYJ07982.1"/>
    <property type="molecule type" value="Genomic_DNA"/>
</dbReference>
<evidence type="ECO:0000313" key="4">
    <source>
        <dbReference type="Proteomes" id="UP000541969"/>
    </source>
</evidence>
<evidence type="ECO:0000256" key="1">
    <source>
        <dbReference type="ARBA" id="ARBA00022801"/>
    </source>
</evidence>
<dbReference type="PANTHER" id="PTHR43156">
    <property type="entry name" value="STAGE II SPORULATION PROTEIN E-RELATED"/>
    <property type="match status" value="1"/>
</dbReference>
<gene>
    <name evidence="3" type="ORF">GGQ55_004260</name>
</gene>
<protein>
    <recommendedName>
        <fullName evidence="2">PPM-type phosphatase domain-containing protein</fullName>
    </recommendedName>
</protein>
<sequence length="484" mass="52048">MAPPSAGEEQQRSVLVEAYRHADLTLEQLWSRYFALGGNLDLLDVEAFLAGLVPAPPHECDILAHTVNERLDELRWQRRVPYSHPIRQRRPATGPLAALVHLLEASRTAPPERLAALAAGAGRSMDVDVVVHLVDHDQRQLRRLSPAGRPEPSPTAIEGTLPGRVFQAARLLPPEADPPRLWLPLLDGTDRLGVLEVGVRNAGDLYDPALREQCSWLAALLGHLLAAMGPYGDVLERARRTEHRSASAELIWQQLPPLTASTGAFTLAGMLEPCYEVGGDAFDYALAEHAVSLAVFDAMGHGLPAGLMAAAALAGYRAARRAGCSLEDQARAVDDVVAAHFSGSAFVTGVLAELDVASGRLRYVGAGHPPPLVLRGGKVVRALEGGRRTPFGLASGVLAVGEEVLQPGDWLVLYTDGVTEARDPSGREFGEARLVEYLRRAAAADQPPPETVRRLTRAVLAHQRGVLQDDASILLAAWGRDRTV</sequence>